<dbReference type="RefSeq" id="WP_116282389.1">
    <property type="nucleotide sequence ID" value="NZ_NBXA01000013.1"/>
</dbReference>
<feature type="signal peptide" evidence="1">
    <location>
        <begin position="1"/>
        <end position="27"/>
    </location>
</feature>
<name>A0A3E0W0E7_9MICO</name>
<evidence type="ECO:0000313" key="3">
    <source>
        <dbReference type="Proteomes" id="UP000256709"/>
    </source>
</evidence>
<dbReference type="AlphaFoldDB" id="A0A3E0W0E7"/>
<evidence type="ECO:0000313" key="2">
    <source>
        <dbReference type="EMBL" id="RFA14537.1"/>
    </source>
</evidence>
<dbReference type="OrthoDB" id="9758772at2"/>
<comment type="caution">
    <text evidence="2">The sequence shown here is derived from an EMBL/GenBank/DDBJ whole genome shotgun (WGS) entry which is preliminary data.</text>
</comment>
<protein>
    <recommendedName>
        <fullName evidence="4">Ig-like domain-containing protein</fullName>
    </recommendedName>
</protein>
<dbReference type="Proteomes" id="UP000256709">
    <property type="component" value="Unassembled WGS sequence"/>
</dbReference>
<sequence>MFRTRQLLTGLAMASLVVCASIGTASAAEASPVAVAVVTAPAPVPTRAPSIVGVLRVGSPSKIDVGTWSGTLPTTTFTCQWLRDGIEDGPAGSCKTTRSFEARDIGHQFTVRVTVAGAGHETATAITKVVQAYGGPPAVNTVLPTIDGTAEVGSVLVVATNGEWSPTPATFTYSYKWLADGIFIDSEISSTHRVSSTDVGKRLSLQVAASRPGYQFGYAISVSTTPVPKMAAPANTVRPVVTGTAQVGTTLSASPGTWSQPGLTFAYQWYANGTSIPQATASTYQVDGSLLGAKLAVRVNATSPLYADASATSLVTSVVTVGPRPTNTTLPALSGTAQVGEVLTVTTGTWSAPGLTYAYAWYRDGVVITGAASSSHTVSAADTGHRLTAQVTVSETGYNTATATSAPSATVTAAAAAK</sequence>
<keyword evidence="1" id="KW-0732">Signal</keyword>
<accession>A0A3E0W0E7</accession>
<proteinExistence type="predicted"/>
<evidence type="ECO:0000256" key="1">
    <source>
        <dbReference type="SAM" id="SignalP"/>
    </source>
</evidence>
<dbReference type="Gene3D" id="2.60.40.2700">
    <property type="match status" value="4"/>
</dbReference>
<dbReference type="EMBL" id="NBXA01000013">
    <property type="protein sequence ID" value="RFA14537.1"/>
    <property type="molecule type" value="Genomic_DNA"/>
</dbReference>
<feature type="chain" id="PRO_5017774650" description="Ig-like domain-containing protein" evidence="1">
    <location>
        <begin position="28"/>
        <end position="418"/>
    </location>
</feature>
<evidence type="ECO:0008006" key="4">
    <source>
        <dbReference type="Google" id="ProtNLM"/>
    </source>
</evidence>
<gene>
    <name evidence="2" type="ORF">B7R21_06220</name>
</gene>
<reference evidence="2 3" key="1">
    <citation type="submission" date="2017-04" db="EMBL/GenBank/DDBJ databases">
        <title>Comparative genome analysis of Subtercola boreus.</title>
        <authorList>
            <person name="Cho Y.-J."/>
            <person name="Cho A."/>
            <person name="Kim O.-S."/>
            <person name="Lee J.-I."/>
        </authorList>
    </citation>
    <scope>NUCLEOTIDE SEQUENCE [LARGE SCALE GENOMIC DNA]</scope>
    <source>
        <strain evidence="2 3">P27444</strain>
    </source>
</reference>
<organism evidence="2 3">
    <name type="scientific">Subtercola boreus</name>
    <dbReference type="NCBI Taxonomy" id="120213"/>
    <lineage>
        <taxon>Bacteria</taxon>
        <taxon>Bacillati</taxon>
        <taxon>Actinomycetota</taxon>
        <taxon>Actinomycetes</taxon>
        <taxon>Micrococcales</taxon>
        <taxon>Microbacteriaceae</taxon>
        <taxon>Subtercola</taxon>
    </lineage>
</organism>